<keyword evidence="5" id="KW-0049">Antioxidant</keyword>
<comment type="caution">
    <text evidence="14">The sequence shown here is derived from an EMBL/GenBank/DDBJ whole genome shotgun (WGS) entry which is preliminary data.</text>
</comment>
<feature type="domain" description="Thioredoxin" evidence="13">
    <location>
        <begin position="5"/>
        <end position="155"/>
    </location>
</feature>
<dbReference type="PANTHER" id="PTHR42801:SF4">
    <property type="entry name" value="AHPC_TSA FAMILY PROTEIN"/>
    <property type="match status" value="1"/>
</dbReference>
<dbReference type="InterPro" id="IPR013766">
    <property type="entry name" value="Thioredoxin_domain"/>
</dbReference>
<dbReference type="Pfam" id="PF00578">
    <property type="entry name" value="AhpC-TSA"/>
    <property type="match status" value="1"/>
</dbReference>
<dbReference type="InterPro" id="IPR024706">
    <property type="entry name" value="Peroxiredoxin_AhpC-typ"/>
</dbReference>
<evidence type="ECO:0000256" key="9">
    <source>
        <dbReference type="ARBA" id="ARBA00032824"/>
    </source>
</evidence>
<accession>A0A1F6V3F5</accession>
<dbReference type="EMBL" id="MFTJ01000057">
    <property type="protein sequence ID" value="OGI64152.1"/>
    <property type="molecule type" value="Genomic_DNA"/>
</dbReference>
<dbReference type="EC" id="1.11.1.24" evidence="3"/>
<dbReference type="CDD" id="cd03017">
    <property type="entry name" value="PRX_BCP"/>
    <property type="match status" value="1"/>
</dbReference>
<dbReference type="NCBIfam" id="NF006960">
    <property type="entry name" value="PRK09437.1"/>
    <property type="match status" value="1"/>
</dbReference>
<keyword evidence="7" id="KW-1015">Disulfide bond</keyword>
<evidence type="ECO:0000256" key="5">
    <source>
        <dbReference type="ARBA" id="ARBA00022862"/>
    </source>
</evidence>
<evidence type="ECO:0000256" key="6">
    <source>
        <dbReference type="ARBA" id="ARBA00023002"/>
    </source>
</evidence>
<dbReference type="PROSITE" id="PS51352">
    <property type="entry name" value="THIOREDOXIN_2"/>
    <property type="match status" value="1"/>
</dbReference>
<evidence type="ECO:0000256" key="10">
    <source>
        <dbReference type="ARBA" id="ARBA00038489"/>
    </source>
</evidence>
<evidence type="ECO:0000259" key="13">
    <source>
        <dbReference type="PROSITE" id="PS51352"/>
    </source>
</evidence>
<dbReference type="GO" id="GO:0008379">
    <property type="term" value="F:thioredoxin peroxidase activity"/>
    <property type="evidence" value="ECO:0007669"/>
    <property type="project" value="TreeGrafter"/>
</dbReference>
<evidence type="ECO:0000256" key="4">
    <source>
        <dbReference type="ARBA" id="ARBA00022559"/>
    </source>
</evidence>
<proteinExistence type="inferred from homology"/>
<sequence length="155" mass="17281">MVGILKEGMKAPGFTLVNQDGKKVSLTDFKGKKVVLYFYPKDNTPGCTIEGIEFTSVLPEFKKLGVEVVGVSPDSVKSHCNFISKQKLGVTLLSDESKKVLCAYGVWGKKKFMGREYMGVLRTTFLIDGRGKIIHIWRNVSVKGHAKEVLERVKK</sequence>
<dbReference type="PANTHER" id="PTHR42801">
    <property type="entry name" value="THIOREDOXIN-DEPENDENT PEROXIDE REDUCTASE"/>
    <property type="match status" value="1"/>
</dbReference>
<organism evidence="14 15">
    <name type="scientific">Candidatus Nomurabacteria bacterium RIFCSPHIGHO2_01_FULL_39_10</name>
    <dbReference type="NCBI Taxonomy" id="1801733"/>
    <lineage>
        <taxon>Bacteria</taxon>
        <taxon>Candidatus Nomuraibacteriota</taxon>
    </lineage>
</organism>
<comment type="function">
    <text evidence="1">Thiol-specific peroxidase that catalyzes the reduction of hydrogen peroxide and organic hydroperoxides to water and alcohols, respectively. Plays a role in cell protection against oxidative stress by detoxifying peroxides and as sensor of hydrogen peroxide-mediated signaling events.</text>
</comment>
<dbReference type="Gene3D" id="3.40.30.10">
    <property type="entry name" value="Glutaredoxin"/>
    <property type="match status" value="1"/>
</dbReference>
<evidence type="ECO:0000256" key="2">
    <source>
        <dbReference type="ARBA" id="ARBA00011245"/>
    </source>
</evidence>
<dbReference type="Proteomes" id="UP000178700">
    <property type="component" value="Unassembled WGS sequence"/>
</dbReference>
<comment type="similarity">
    <text evidence="10">Belongs to the peroxiredoxin family. BCP/PrxQ subfamily.</text>
</comment>
<keyword evidence="8" id="KW-0676">Redox-active center</keyword>
<feature type="active site" description="Cysteine sulfenic acid (-SOH) intermediate; for peroxidase activity" evidence="12">
    <location>
        <position position="47"/>
    </location>
</feature>
<evidence type="ECO:0000256" key="8">
    <source>
        <dbReference type="ARBA" id="ARBA00023284"/>
    </source>
</evidence>
<keyword evidence="4" id="KW-0575">Peroxidase</keyword>
<dbReference type="InterPro" id="IPR036249">
    <property type="entry name" value="Thioredoxin-like_sf"/>
</dbReference>
<evidence type="ECO:0000256" key="7">
    <source>
        <dbReference type="ARBA" id="ARBA00023157"/>
    </source>
</evidence>
<dbReference type="FunFam" id="3.40.30.10:FF:000007">
    <property type="entry name" value="Thioredoxin-dependent thiol peroxidase"/>
    <property type="match status" value="1"/>
</dbReference>
<dbReference type="InterPro" id="IPR050924">
    <property type="entry name" value="Peroxiredoxin_BCP/PrxQ"/>
</dbReference>
<evidence type="ECO:0000313" key="15">
    <source>
        <dbReference type="Proteomes" id="UP000178700"/>
    </source>
</evidence>
<dbReference type="GO" id="GO:0005737">
    <property type="term" value="C:cytoplasm"/>
    <property type="evidence" value="ECO:0007669"/>
    <property type="project" value="TreeGrafter"/>
</dbReference>
<dbReference type="GO" id="GO:0034599">
    <property type="term" value="P:cellular response to oxidative stress"/>
    <property type="evidence" value="ECO:0007669"/>
    <property type="project" value="TreeGrafter"/>
</dbReference>
<keyword evidence="6" id="KW-0560">Oxidoreductase</keyword>
<comment type="subunit">
    <text evidence="2">Monomer.</text>
</comment>
<evidence type="ECO:0000313" key="14">
    <source>
        <dbReference type="EMBL" id="OGI64152.1"/>
    </source>
</evidence>
<dbReference type="InterPro" id="IPR000866">
    <property type="entry name" value="AhpC/TSA"/>
</dbReference>
<dbReference type="SUPFAM" id="SSF52833">
    <property type="entry name" value="Thioredoxin-like"/>
    <property type="match status" value="1"/>
</dbReference>
<reference evidence="14 15" key="1">
    <citation type="journal article" date="2016" name="Nat. Commun.">
        <title>Thousands of microbial genomes shed light on interconnected biogeochemical processes in an aquifer system.</title>
        <authorList>
            <person name="Anantharaman K."/>
            <person name="Brown C.T."/>
            <person name="Hug L.A."/>
            <person name="Sharon I."/>
            <person name="Castelle C.J."/>
            <person name="Probst A.J."/>
            <person name="Thomas B.C."/>
            <person name="Singh A."/>
            <person name="Wilkins M.J."/>
            <person name="Karaoz U."/>
            <person name="Brodie E.L."/>
            <person name="Williams K.H."/>
            <person name="Hubbard S.S."/>
            <person name="Banfield J.F."/>
        </authorList>
    </citation>
    <scope>NUCLEOTIDE SEQUENCE [LARGE SCALE GENOMIC DNA]</scope>
</reference>
<name>A0A1F6V3F5_9BACT</name>
<dbReference type="GO" id="GO:0045454">
    <property type="term" value="P:cell redox homeostasis"/>
    <property type="evidence" value="ECO:0007669"/>
    <property type="project" value="TreeGrafter"/>
</dbReference>
<dbReference type="PIRSF" id="PIRSF000239">
    <property type="entry name" value="AHPC"/>
    <property type="match status" value="1"/>
</dbReference>
<evidence type="ECO:0000256" key="3">
    <source>
        <dbReference type="ARBA" id="ARBA00013017"/>
    </source>
</evidence>
<comment type="catalytic activity">
    <reaction evidence="11">
        <text>a hydroperoxide + [thioredoxin]-dithiol = an alcohol + [thioredoxin]-disulfide + H2O</text>
        <dbReference type="Rhea" id="RHEA:62620"/>
        <dbReference type="Rhea" id="RHEA-COMP:10698"/>
        <dbReference type="Rhea" id="RHEA-COMP:10700"/>
        <dbReference type="ChEBI" id="CHEBI:15377"/>
        <dbReference type="ChEBI" id="CHEBI:29950"/>
        <dbReference type="ChEBI" id="CHEBI:30879"/>
        <dbReference type="ChEBI" id="CHEBI:35924"/>
        <dbReference type="ChEBI" id="CHEBI:50058"/>
        <dbReference type="EC" id="1.11.1.24"/>
    </reaction>
</comment>
<evidence type="ECO:0000256" key="12">
    <source>
        <dbReference type="PIRSR" id="PIRSR000239-1"/>
    </source>
</evidence>
<protein>
    <recommendedName>
        <fullName evidence="3">thioredoxin-dependent peroxiredoxin</fullName>
        <ecNumber evidence="3">1.11.1.24</ecNumber>
    </recommendedName>
    <alternativeName>
        <fullName evidence="9">Thioredoxin peroxidase</fullName>
    </alternativeName>
</protein>
<evidence type="ECO:0000256" key="11">
    <source>
        <dbReference type="ARBA" id="ARBA00049091"/>
    </source>
</evidence>
<evidence type="ECO:0000256" key="1">
    <source>
        <dbReference type="ARBA" id="ARBA00003330"/>
    </source>
</evidence>
<dbReference type="AlphaFoldDB" id="A0A1F6V3F5"/>
<gene>
    <name evidence="14" type="ORF">A2642_00290</name>
</gene>